<protein>
    <submittedName>
        <fullName evidence="8">DNA helicase IV</fullName>
    </submittedName>
</protein>
<feature type="binding site" evidence="5">
    <location>
        <begin position="223"/>
        <end position="230"/>
    </location>
    <ligand>
        <name>ATP</name>
        <dbReference type="ChEBI" id="CHEBI:30616"/>
    </ligand>
</feature>
<dbReference type="GO" id="GO:0000725">
    <property type="term" value="P:recombinational repair"/>
    <property type="evidence" value="ECO:0007669"/>
    <property type="project" value="TreeGrafter"/>
</dbReference>
<feature type="domain" description="UvrD-like helicase ATP-binding" evidence="7">
    <location>
        <begin position="202"/>
        <end position="638"/>
    </location>
</feature>
<dbReference type="Gene3D" id="3.40.50.300">
    <property type="entry name" value="P-loop containing nucleotide triphosphate hydrolases"/>
    <property type="match status" value="3"/>
</dbReference>
<evidence type="ECO:0000313" key="9">
    <source>
        <dbReference type="Proteomes" id="UP000245469"/>
    </source>
</evidence>
<evidence type="ECO:0000256" key="2">
    <source>
        <dbReference type="ARBA" id="ARBA00022801"/>
    </source>
</evidence>
<dbReference type="AlphaFoldDB" id="A0A316A8I6"/>
<dbReference type="NCBIfam" id="NF041254">
    <property type="entry name" value="motor_HelR"/>
    <property type="match status" value="1"/>
</dbReference>
<sequence length="764" mass="81727">MALTPGSFSVLPASLSAKSAPALTAADDEHFAAVAAYLDHARTDLAGRLAAARRAPGGTGQHALDRDQEVHRLTARLRALSRFDADLCLGRMVTTDGTTIYIGRFGLTDDDDEQLLVDWRSPAAEPFFAATHAHPMGLVSRRRYRWGRPAGARAVVVDFWDEVFDPALLVDETERAALDDQSAFIASLGASRSERMRDVLATLQSDQDAIIRSEARSPLVVSGGPGTGKTVVALHRTAHLLHADPRLAASAARRTGGVLVLGPSEPYLAYVADVLPSLGEEDVLTATLRDLVPEGAGAVEETDALVASLKGSVEMATTVVDAAVALYEEPPTEPLWVSTELADVRVGPTDWAAAFDAVESGTPHNEAREQVWDALLDLLVDQAADALDEGFDDDDDGERAGQAASELRRALRRHSELRRAVERAWPLLRAADVVGDLWTVPAYLRRCAPHLTREEVLVLRRPDAAAWTTADLPILDAAHRRLGDPDGERRRRRRERVAEAERRQRNEVVADLLAGVHETGGDEYGVGLLSSLRHADAQSVLVDESGLDGLDSSGAGGGGVGVERLAGPFGHVVVDEAQELSDAAWQCVLARCPSRSLTVVGDRAQARDGFAESWEERLARVGLGAVRVATLSTNYRTPVEVMAEAEPVIRAALPDVDVPTSVRSTGVPVHHGRASELEPLLRAWLAEHAEGTACVVTGDPSAVSGLVAERVRVLTPALAKGLEFDVVVLLDPLTDGLGVNDTAAAVDRYVAMTRATQRLAVLTP</sequence>
<dbReference type="GO" id="GO:0005524">
    <property type="term" value="F:ATP binding"/>
    <property type="evidence" value="ECO:0007669"/>
    <property type="project" value="UniProtKB-UniRule"/>
</dbReference>
<keyword evidence="1 5" id="KW-0547">Nucleotide-binding</keyword>
<dbReference type="GO" id="GO:0005829">
    <property type="term" value="C:cytosol"/>
    <property type="evidence" value="ECO:0007669"/>
    <property type="project" value="TreeGrafter"/>
</dbReference>
<evidence type="ECO:0000256" key="6">
    <source>
        <dbReference type="SAM" id="MobiDB-lite"/>
    </source>
</evidence>
<accession>A0A316A8I6</accession>
<dbReference type="GO" id="GO:0043138">
    <property type="term" value="F:3'-5' DNA helicase activity"/>
    <property type="evidence" value="ECO:0007669"/>
    <property type="project" value="TreeGrafter"/>
</dbReference>
<feature type="compositionally biased region" description="Basic and acidic residues" evidence="6">
    <location>
        <begin position="480"/>
        <end position="489"/>
    </location>
</feature>
<gene>
    <name evidence="8" type="ORF">BXY45_108143</name>
</gene>
<evidence type="ECO:0000256" key="4">
    <source>
        <dbReference type="ARBA" id="ARBA00022840"/>
    </source>
</evidence>
<dbReference type="SUPFAM" id="SSF52540">
    <property type="entry name" value="P-loop containing nucleoside triphosphate hydrolases"/>
    <property type="match status" value="1"/>
</dbReference>
<feature type="region of interest" description="Disordered" evidence="6">
    <location>
        <begin position="480"/>
        <end position="500"/>
    </location>
</feature>
<dbReference type="InterPro" id="IPR014016">
    <property type="entry name" value="UvrD-like_ATP-bd"/>
</dbReference>
<dbReference type="GO" id="GO:0003677">
    <property type="term" value="F:DNA binding"/>
    <property type="evidence" value="ECO:0007669"/>
    <property type="project" value="InterPro"/>
</dbReference>
<evidence type="ECO:0000256" key="3">
    <source>
        <dbReference type="ARBA" id="ARBA00022806"/>
    </source>
</evidence>
<organism evidence="8 9">
    <name type="scientific">Quadrisphaera granulorum</name>
    <dbReference type="NCBI Taxonomy" id="317664"/>
    <lineage>
        <taxon>Bacteria</taxon>
        <taxon>Bacillati</taxon>
        <taxon>Actinomycetota</taxon>
        <taxon>Actinomycetes</taxon>
        <taxon>Kineosporiales</taxon>
        <taxon>Kineosporiaceae</taxon>
        <taxon>Quadrisphaera</taxon>
    </lineage>
</organism>
<evidence type="ECO:0000256" key="1">
    <source>
        <dbReference type="ARBA" id="ARBA00022741"/>
    </source>
</evidence>
<proteinExistence type="predicted"/>
<evidence type="ECO:0000256" key="5">
    <source>
        <dbReference type="PROSITE-ProRule" id="PRU00560"/>
    </source>
</evidence>
<evidence type="ECO:0000313" key="8">
    <source>
        <dbReference type="EMBL" id="PWJ54236.1"/>
    </source>
</evidence>
<comment type="caution">
    <text evidence="8">The sequence shown here is derived from an EMBL/GenBank/DDBJ whole genome shotgun (WGS) entry which is preliminary data.</text>
</comment>
<keyword evidence="2 5" id="KW-0378">Hydrolase</keyword>
<dbReference type="Proteomes" id="UP000245469">
    <property type="component" value="Unassembled WGS sequence"/>
</dbReference>
<evidence type="ECO:0000259" key="7">
    <source>
        <dbReference type="PROSITE" id="PS51198"/>
    </source>
</evidence>
<dbReference type="PANTHER" id="PTHR11070">
    <property type="entry name" value="UVRD / RECB / PCRA DNA HELICASE FAMILY MEMBER"/>
    <property type="match status" value="1"/>
</dbReference>
<dbReference type="EMBL" id="QGDQ01000008">
    <property type="protein sequence ID" value="PWJ54236.1"/>
    <property type="molecule type" value="Genomic_DNA"/>
</dbReference>
<keyword evidence="9" id="KW-1185">Reference proteome</keyword>
<dbReference type="GO" id="GO:0016787">
    <property type="term" value="F:hydrolase activity"/>
    <property type="evidence" value="ECO:0007669"/>
    <property type="project" value="UniProtKB-UniRule"/>
</dbReference>
<dbReference type="RefSeq" id="WP_109773911.1">
    <property type="nucleotide sequence ID" value="NZ_QGDQ01000008.1"/>
</dbReference>
<dbReference type="InterPro" id="IPR027417">
    <property type="entry name" value="P-loop_NTPase"/>
</dbReference>
<dbReference type="PROSITE" id="PS51198">
    <property type="entry name" value="UVRD_HELICASE_ATP_BIND"/>
    <property type="match status" value="1"/>
</dbReference>
<dbReference type="InterPro" id="IPR000212">
    <property type="entry name" value="DNA_helicase_UvrD/REP"/>
</dbReference>
<name>A0A316A8I6_9ACTN</name>
<dbReference type="OrthoDB" id="9787585at2"/>
<dbReference type="PANTHER" id="PTHR11070:SF17">
    <property type="entry name" value="DNA HELICASE IV"/>
    <property type="match status" value="1"/>
</dbReference>
<reference evidence="8 9" key="1">
    <citation type="submission" date="2018-03" db="EMBL/GenBank/DDBJ databases">
        <title>Genomic Encyclopedia of Archaeal and Bacterial Type Strains, Phase II (KMG-II): from individual species to whole genera.</title>
        <authorList>
            <person name="Goeker M."/>
        </authorList>
    </citation>
    <scope>NUCLEOTIDE SEQUENCE [LARGE SCALE GENOMIC DNA]</scope>
    <source>
        <strain evidence="8 9">DSM 44889</strain>
    </source>
</reference>
<keyword evidence="3 5" id="KW-0347">Helicase</keyword>
<keyword evidence="4 5" id="KW-0067">ATP-binding</keyword>